<dbReference type="EMBL" id="VZPU01000150">
    <property type="protein sequence ID" value="KAB0479083.1"/>
    <property type="molecule type" value="Genomic_DNA"/>
</dbReference>
<name>A0A643CXI4_PSEVA</name>
<evidence type="ECO:0000313" key="1">
    <source>
        <dbReference type="EMBL" id="KAB0479083.1"/>
    </source>
</evidence>
<feature type="non-terminal residue" evidence="1">
    <location>
        <position position="22"/>
    </location>
</feature>
<protein>
    <submittedName>
        <fullName evidence="1">HIT family protein</fullName>
    </submittedName>
</protein>
<gene>
    <name evidence="1" type="ORF">F7R09_30625</name>
</gene>
<accession>A0A643CXI4</accession>
<dbReference type="AlphaFoldDB" id="A0A643CXI4"/>
<sequence length="22" mass="2724">MIYENDLIYIDKEEAQVPWLKI</sequence>
<organism evidence="1">
    <name type="scientific">Pseudomonas vancouverensis</name>
    <dbReference type="NCBI Taxonomy" id="95300"/>
    <lineage>
        <taxon>Bacteria</taxon>
        <taxon>Pseudomonadati</taxon>
        <taxon>Pseudomonadota</taxon>
        <taxon>Gammaproteobacteria</taxon>
        <taxon>Pseudomonadales</taxon>
        <taxon>Pseudomonadaceae</taxon>
        <taxon>Pseudomonas</taxon>
    </lineage>
</organism>
<proteinExistence type="predicted"/>
<comment type="caution">
    <text evidence="1">The sequence shown here is derived from an EMBL/GenBank/DDBJ whole genome shotgun (WGS) entry which is preliminary data.</text>
</comment>
<reference evidence="1" key="1">
    <citation type="submission" date="2019-09" db="EMBL/GenBank/DDBJ databases">
        <title>Draft genome sequences of 48 bacterial type strains from the CCUG.</title>
        <authorList>
            <person name="Tunovic T."/>
            <person name="Pineiro-Iglesias B."/>
            <person name="Unosson C."/>
            <person name="Inganas E."/>
            <person name="Ohlen M."/>
            <person name="Cardew S."/>
            <person name="Jensie-Markopoulos S."/>
            <person name="Salva-Serra F."/>
            <person name="Jaen-Luchoro D."/>
            <person name="Karlsson R."/>
            <person name="Svensson-Stadler L."/>
            <person name="Chun J."/>
            <person name="Moore E."/>
        </authorList>
    </citation>
    <scope>NUCLEOTIDE SEQUENCE</scope>
    <source>
        <strain evidence="1">CCUG 49675</strain>
    </source>
</reference>